<accession>A0A0B7C2G1</accession>
<dbReference type="AlphaFoldDB" id="A0A0B7C2G1"/>
<feature type="non-terminal residue" evidence="2">
    <location>
        <position position="1"/>
    </location>
</feature>
<evidence type="ECO:0000313" key="2">
    <source>
        <dbReference type="EMBL" id="CEK99649.1"/>
    </source>
</evidence>
<sequence>RKSNDQVSFLENTKVSNTLPKDQESKDQVIQFRSASPCFSSPVSNRHFKSIATQKESCVIKGKSVSECQSPVFKMFRKNVNNMQEPHISGSTFSKS</sequence>
<gene>
    <name evidence="2" type="primary">ORF221790</name>
</gene>
<dbReference type="EMBL" id="HACG01052778">
    <property type="protein sequence ID" value="CEK99649.1"/>
    <property type="molecule type" value="Transcribed_RNA"/>
</dbReference>
<name>A0A0B7C2G1_9EUPU</name>
<protein>
    <submittedName>
        <fullName evidence="2">Uncharacterized protein</fullName>
    </submittedName>
</protein>
<feature type="region of interest" description="Disordered" evidence="1">
    <location>
        <begin position="1"/>
        <end position="25"/>
    </location>
</feature>
<reference evidence="2" key="1">
    <citation type="submission" date="2014-12" db="EMBL/GenBank/DDBJ databases">
        <title>Insight into the proteome of Arion vulgaris.</title>
        <authorList>
            <person name="Aradska J."/>
            <person name="Bulat T."/>
            <person name="Smidak R."/>
            <person name="Sarate P."/>
            <person name="Gangsoo J."/>
            <person name="Sialana F."/>
            <person name="Bilban M."/>
            <person name="Lubec G."/>
        </authorList>
    </citation>
    <scope>NUCLEOTIDE SEQUENCE</scope>
    <source>
        <tissue evidence="2">Skin</tissue>
    </source>
</reference>
<organism evidence="2">
    <name type="scientific">Arion vulgaris</name>
    <dbReference type="NCBI Taxonomy" id="1028688"/>
    <lineage>
        <taxon>Eukaryota</taxon>
        <taxon>Metazoa</taxon>
        <taxon>Spiralia</taxon>
        <taxon>Lophotrochozoa</taxon>
        <taxon>Mollusca</taxon>
        <taxon>Gastropoda</taxon>
        <taxon>Heterobranchia</taxon>
        <taxon>Euthyneura</taxon>
        <taxon>Panpulmonata</taxon>
        <taxon>Eupulmonata</taxon>
        <taxon>Stylommatophora</taxon>
        <taxon>Helicina</taxon>
        <taxon>Arionoidea</taxon>
        <taxon>Arionidae</taxon>
        <taxon>Arion</taxon>
    </lineage>
</organism>
<proteinExistence type="predicted"/>
<evidence type="ECO:0000256" key="1">
    <source>
        <dbReference type="SAM" id="MobiDB-lite"/>
    </source>
</evidence>
<feature type="compositionally biased region" description="Polar residues" evidence="1">
    <location>
        <begin position="1"/>
        <end position="20"/>
    </location>
</feature>
<feature type="non-terminal residue" evidence="2">
    <location>
        <position position="96"/>
    </location>
</feature>